<dbReference type="GO" id="GO:0030515">
    <property type="term" value="F:snoRNA binding"/>
    <property type="evidence" value="ECO:0007669"/>
    <property type="project" value="InterPro"/>
</dbReference>
<evidence type="ECO:0000256" key="1">
    <source>
        <dbReference type="ARBA" id="ARBA00004604"/>
    </source>
</evidence>
<evidence type="ECO:0000256" key="5">
    <source>
        <dbReference type="ARBA" id="ARBA00023242"/>
    </source>
</evidence>
<comment type="similarity">
    <text evidence="2">Belongs to the UTP6 family.</text>
</comment>
<dbReference type="GO" id="GO:0000462">
    <property type="term" value="P:maturation of SSU-rRNA from tricistronic rRNA transcript (SSU-rRNA, 5.8S rRNA, LSU-rRNA)"/>
    <property type="evidence" value="ECO:0007669"/>
    <property type="project" value="InterPro"/>
</dbReference>
<dbReference type="Gene3D" id="1.25.40.10">
    <property type="entry name" value="Tetratricopeptide repeat domain"/>
    <property type="match status" value="1"/>
</dbReference>
<dbReference type="EMBL" id="CVMT01000002">
    <property type="protein sequence ID" value="CRG85632.1"/>
    <property type="molecule type" value="Genomic_DNA"/>
</dbReference>
<dbReference type="GO" id="GO:0034388">
    <property type="term" value="C:Pwp2p-containing subcomplex of 90S preribosome"/>
    <property type="evidence" value="ECO:0007669"/>
    <property type="project" value="TreeGrafter"/>
</dbReference>
<protein>
    <submittedName>
        <fullName evidence="7">U3 small nucleolar RNA-associated protein 6</fullName>
    </submittedName>
</protein>
<gene>
    <name evidence="7" type="ORF">PISL3812_02673</name>
</gene>
<dbReference type="InterPro" id="IPR013949">
    <property type="entry name" value="Utp6"/>
</dbReference>
<organism evidence="7 8">
    <name type="scientific">Talaromyces islandicus</name>
    <name type="common">Penicillium islandicum</name>
    <dbReference type="NCBI Taxonomy" id="28573"/>
    <lineage>
        <taxon>Eukaryota</taxon>
        <taxon>Fungi</taxon>
        <taxon>Dikarya</taxon>
        <taxon>Ascomycota</taxon>
        <taxon>Pezizomycotina</taxon>
        <taxon>Eurotiomycetes</taxon>
        <taxon>Eurotiomycetidae</taxon>
        <taxon>Eurotiales</taxon>
        <taxon>Trichocomaceae</taxon>
        <taxon>Talaromyces</taxon>
        <taxon>Talaromyces sect. Islandici</taxon>
    </lineage>
</organism>
<dbReference type="InterPro" id="IPR055347">
    <property type="entry name" value="UTP6_N"/>
</dbReference>
<comment type="subcellular location">
    <subcellularLocation>
        <location evidence="1">Nucleus</location>
        <location evidence="1">Nucleolus</location>
    </subcellularLocation>
</comment>
<dbReference type="AlphaFoldDB" id="A0A0U1LRB6"/>
<dbReference type="SUPFAM" id="SSF48452">
    <property type="entry name" value="TPR-like"/>
    <property type="match status" value="1"/>
</dbReference>
<sequence>MAADKARFYLEKSVPELKEFEKKGVFTTDEIRSIAKKRSDFEHKVNAPGVKPADFARYAEYEMNLDTLRKKRSKRLGIKAAPQHAGRRILFILDRATRKCSGDMGLWIQYIEYCRQQKMYRRLTDVFADALRLHPSTADLWIYAAKYALEEQADMTQARSFFQRGLRFCKTQRKMWIQYGKLECIYIAKLFTRRRILGLDQPAREKPASTENNDEDADMIALPTITAEDIDPTSDKNDGLDEEALVALDATPALTGAIPMAIFDAAMKQSGNDPILAHEFFNMVFEFENLPCLRKIVDHVVAHQVSTLSDNYHTQICHIKSPVAGIEATSPKFPRAFGVSLSHMKTYPIQPSLGEELVKWLKPLSEDQNLDPALQKAATITLERVQRQLERKDSLVE</sequence>
<evidence type="ECO:0000256" key="2">
    <source>
        <dbReference type="ARBA" id="ARBA00010734"/>
    </source>
</evidence>
<reference evidence="7 8" key="1">
    <citation type="submission" date="2015-04" db="EMBL/GenBank/DDBJ databases">
        <authorList>
            <person name="Syromyatnikov M.Y."/>
            <person name="Popov V.N."/>
        </authorList>
    </citation>
    <scope>NUCLEOTIDE SEQUENCE [LARGE SCALE GENOMIC DNA]</scope>
    <source>
        <strain evidence="7">WF-38-12</strain>
    </source>
</reference>
<accession>A0A0U1LRB6</accession>
<evidence type="ECO:0000313" key="8">
    <source>
        <dbReference type="Proteomes" id="UP000054383"/>
    </source>
</evidence>
<dbReference type="STRING" id="28573.A0A0U1LRB6"/>
<dbReference type="SMART" id="SM00386">
    <property type="entry name" value="HAT"/>
    <property type="match status" value="3"/>
</dbReference>
<dbReference type="Pfam" id="PF08640">
    <property type="entry name" value="U3_assoc_6"/>
    <property type="match status" value="1"/>
</dbReference>
<evidence type="ECO:0000256" key="3">
    <source>
        <dbReference type="ARBA" id="ARBA00022552"/>
    </source>
</evidence>
<keyword evidence="8" id="KW-1185">Reference proteome</keyword>
<dbReference type="InterPro" id="IPR003107">
    <property type="entry name" value="HAT"/>
</dbReference>
<evidence type="ECO:0000313" key="7">
    <source>
        <dbReference type="EMBL" id="CRG85632.1"/>
    </source>
</evidence>
<dbReference type="Proteomes" id="UP000054383">
    <property type="component" value="Unassembled WGS sequence"/>
</dbReference>
<dbReference type="PANTHER" id="PTHR23271">
    <property type="entry name" value="HEPATOCELLULAR CARCINOMA-ASSOCIATED ANTIGEN 66"/>
    <property type="match status" value="1"/>
</dbReference>
<name>A0A0U1LRB6_TALIS</name>
<dbReference type="OMA" id="YAKLEMI"/>
<dbReference type="InterPro" id="IPR011990">
    <property type="entry name" value="TPR-like_helical_dom_sf"/>
</dbReference>
<proteinExistence type="inferred from homology"/>
<keyword evidence="4" id="KW-0677">Repeat</keyword>
<evidence type="ECO:0000256" key="4">
    <source>
        <dbReference type="ARBA" id="ARBA00022737"/>
    </source>
</evidence>
<keyword evidence="5" id="KW-0539">Nucleus</keyword>
<dbReference type="PANTHER" id="PTHR23271:SF1">
    <property type="entry name" value="U3 SMALL NUCLEOLAR RNA-ASSOCIATED PROTEIN 6 HOMOLOG"/>
    <property type="match status" value="1"/>
</dbReference>
<evidence type="ECO:0000259" key="6">
    <source>
        <dbReference type="Pfam" id="PF08640"/>
    </source>
</evidence>
<dbReference type="OrthoDB" id="28112at2759"/>
<keyword evidence="3" id="KW-0698">rRNA processing</keyword>
<feature type="domain" description="U3 small nucleolar RNA-associated protein 6 N-terminal" evidence="6">
    <location>
        <begin position="10"/>
        <end position="81"/>
    </location>
</feature>
<dbReference type="GO" id="GO:0032040">
    <property type="term" value="C:small-subunit processome"/>
    <property type="evidence" value="ECO:0007669"/>
    <property type="project" value="TreeGrafter"/>
</dbReference>